<proteinExistence type="predicted"/>
<dbReference type="Pfam" id="PF01047">
    <property type="entry name" value="MarR"/>
    <property type="match status" value="1"/>
</dbReference>
<dbReference type="PATRIC" id="fig|1489064.4.peg.2"/>
<keyword evidence="4" id="KW-1185">Reference proteome</keyword>
<organism evidence="3 4">
    <name type="scientific">Kiloniella spongiae</name>
    <dbReference type="NCBI Taxonomy" id="1489064"/>
    <lineage>
        <taxon>Bacteria</taxon>
        <taxon>Pseudomonadati</taxon>
        <taxon>Pseudomonadota</taxon>
        <taxon>Alphaproteobacteria</taxon>
        <taxon>Rhodospirillales</taxon>
        <taxon>Kiloniellaceae</taxon>
        <taxon>Kiloniella</taxon>
    </lineage>
</organism>
<evidence type="ECO:0000313" key="3">
    <source>
        <dbReference type="EMBL" id="KLN59737.1"/>
    </source>
</evidence>
<name>A0A0H2MG32_9PROT</name>
<dbReference type="PROSITE" id="PS50995">
    <property type="entry name" value="HTH_MARR_2"/>
    <property type="match status" value="1"/>
</dbReference>
<reference evidence="3 4" key="1">
    <citation type="submission" date="2015-03" db="EMBL/GenBank/DDBJ databases">
        <title>Genome Sequence of Kiloniella spongiae MEBiC09566, isolated from a marine sponge.</title>
        <authorList>
            <person name="Shao Z."/>
            <person name="Wang L."/>
            <person name="Li X."/>
        </authorList>
    </citation>
    <scope>NUCLEOTIDE SEQUENCE [LARGE SCALE GENOMIC DNA]</scope>
    <source>
        <strain evidence="3 4">MEBiC09566</strain>
    </source>
</reference>
<evidence type="ECO:0008006" key="5">
    <source>
        <dbReference type="Google" id="ProtNLM"/>
    </source>
</evidence>
<dbReference type="CDD" id="cd04301">
    <property type="entry name" value="NAT_SF"/>
    <property type="match status" value="1"/>
</dbReference>
<dbReference type="GO" id="GO:0016747">
    <property type="term" value="F:acyltransferase activity, transferring groups other than amino-acyl groups"/>
    <property type="evidence" value="ECO:0007669"/>
    <property type="project" value="InterPro"/>
</dbReference>
<dbReference type="SUPFAM" id="SSF55729">
    <property type="entry name" value="Acyl-CoA N-acyltransferases (Nat)"/>
    <property type="match status" value="1"/>
</dbReference>
<dbReference type="SMART" id="SM00347">
    <property type="entry name" value="HTH_MARR"/>
    <property type="match status" value="1"/>
</dbReference>
<dbReference type="OrthoDB" id="273614at2"/>
<dbReference type="GO" id="GO:0006950">
    <property type="term" value="P:response to stress"/>
    <property type="evidence" value="ECO:0007669"/>
    <property type="project" value="TreeGrafter"/>
</dbReference>
<dbReference type="InterPro" id="IPR000835">
    <property type="entry name" value="HTH_MarR-typ"/>
</dbReference>
<protein>
    <recommendedName>
        <fullName evidence="5">MarR family transcriptional regulator</fullName>
    </recommendedName>
</protein>
<dbReference type="Gene3D" id="1.10.10.10">
    <property type="entry name" value="Winged helix-like DNA-binding domain superfamily/Winged helix DNA-binding domain"/>
    <property type="match status" value="1"/>
</dbReference>
<dbReference type="PROSITE" id="PS51186">
    <property type="entry name" value="GNAT"/>
    <property type="match status" value="1"/>
</dbReference>
<dbReference type="Gene3D" id="3.40.630.30">
    <property type="match status" value="1"/>
</dbReference>
<feature type="domain" description="HTH marR-type" evidence="1">
    <location>
        <begin position="5"/>
        <end position="143"/>
    </location>
</feature>
<evidence type="ECO:0000259" key="1">
    <source>
        <dbReference type="PROSITE" id="PS50995"/>
    </source>
</evidence>
<dbReference type="PANTHER" id="PTHR33164">
    <property type="entry name" value="TRANSCRIPTIONAL REGULATOR, MARR FAMILY"/>
    <property type="match status" value="1"/>
</dbReference>
<feature type="domain" description="N-acetyltransferase" evidence="2">
    <location>
        <begin position="176"/>
        <end position="318"/>
    </location>
</feature>
<accession>A0A0H2MG32</accession>
<evidence type="ECO:0000259" key="2">
    <source>
        <dbReference type="PROSITE" id="PS51186"/>
    </source>
</evidence>
<dbReference type="InterPro" id="IPR036390">
    <property type="entry name" value="WH_DNA-bd_sf"/>
</dbReference>
<sequence>MSNMPSEIVQDIREYSRNLVRELGFLNKTIAGTDLTASQVHALVEIEKAGIIHAKELSDVLVLEKSTISRLIQKLIARGELYESPSPSDIRKKIIQLTPQGKETVQEITKFAEHQVIAAILDLPQARRIEIVQGLQTYSNALKESRLEGDFKIHQQEKDPIEIVKGHKVGLIGRIIEMHAHYYSNFAGFDSFFETTVTQGLGDFFPRLDHEQNAIWSVSHSNKIIGSIAIDGQDLGENVAHLRWFIVEKTGKHKGLGKALLTHALNFCDEKGFREVHLWTFKGLDAARSLYEKNNFILVEEYSGNQWGKSVMEQKFIRQR</sequence>
<dbReference type="InterPro" id="IPR000182">
    <property type="entry name" value="GNAT_dom"/>
</dbReference>
<dbReference type="InterPro" id="IPR039422">
    <property type="entry name" value="MarR/SlyA-like"/>
</dbReference>
<dbReference type="PANTHER" id="PTHR33164:SF43">
    <property type="entry name" value="HTH-TYPE TRANSCRIPTIONAL REPRESSOR YETL"/>
    <property type="match status" value="1"/>
</dbReference>
<dbReference type="RefSeq" id="WP_047765068.1">
    <property type="nucleotide sequence ID" value="NZ_LAQL01000010.1"/>
</dbReference>
<gene>
    <name evidence="3" type="ORF">WH96_15180</name>
</gene>
<dbReference type="Pfam" id="PF00583">
    <property type="entry name" value="Acetyltransf_1"/>
    <property type="match status" value="1"/>
</dbReference>
<comment type="caution">
    <text evidence="3">The sequence shown here is derived from an EMBL/GenBank/DDBJ whole genome shotgun (WGS) entry which is preliminary data.</text>
</comment>
<dbReference type="Proteomes" id="UP000035444">
    <property type="component" value="Unassembled WGS sequence"/>
</dbReference>
<evidence type="ECO:0000313" key="4">
    <source>
        <dbReference type="Proteomes" id="UP000035444"/>
    </source>
</evidence>
<dbReference type="SUPFAM" id="SSF46785">
    <property type="entry name" value="Winged helix' DNA-binding domain"/>
    <property type="match status" value="1"/>
</dbReference>
<dbReference type="AlphaFoldDB" id="A0A0H2MG32"/>
<dbReference type="InterPro" id="IPR036388">
    <property type="entry name" value="WH-like_DNA-bd_sf"/>
</dbReference>
<dbReference type="EMBL" id="LAQL01000010">
    <property type="protein sequence ID" value="KLN59737.1"/>
    <property type="molecule type" value="Genomic_DNA"/>
</dbReference>
<dbReference type="InterPro" id="IPR016181">
    <property type="entry name" value="Acyl_CoA_acyltransferase"/>
</dbReference>
<dbReference type="GO" id="GO:0003700">
    <property type="term" value="F:DNA-binding transcription factor activity"/>
    <property type="evidence" value="ECO:0007669"/>
    <property type="project" value="InterPro"/>
</dbReference>